<evidence type="ECO:0000256" key="1">
    <source>
        <dbReference type="SAM" id="MobiDB-lite"/>
    </source>
</evidence>
<comment type="caution">
    <text evidence="2">The sequence shown here is derived from an EMBL/GenBank/DDBJ whole genome shotgun (WGS) entry which is preliminary data.</text>
</comment>
<name>A0A833YLA3_9CHIR</name>
<evidence type="ECO:0000313" key="2">
    <source>
        <dbReference type="EMBL" id="KAF6075016.1"/>
    </source>
</evidence>
<proteinExistence type="predicted"/>
<evidence type="ECO:0000313" key="3">
    <source>
        <dbReference type="Proteomes" id="UP000664940"/>
    </source>
</evidence>
<dbReference type="Proteomes" id="UP000664940">
    <property type="component" value="Unassembled WGS sequence"/>
</dbReference>
<dbReference type="EMBL" id="JABVXQ010000015">
    <property type="protein sequence ID" value="KAF6075016.1"/>
    <property type="molecule type" value="Genomic_DNA"/>
</dbReference>
<reference evidence="2 3" key="1">
    <citation type="journal article" date="2020" name="Nature">
        <title>Six reference-quality genomes reveal evolution of bat adaptations.</title>
        <authorList>
            <person name="Jebb D."/>
            <person name="Huang Z."/>
            <person name="Pippel M."/>
            <person name="Hughes G.M."/>
            <person name="Lavrichenko K."/>
            <person name="Devanna P."/>
            <person name="Winkler S."/>
            <person name="Jermiin L.S."/>
            <person name="Skirmuntt E.C."/>
            <person name="Katzourakis A."/>
            <person name="Burkitt-Gray L."/>
            <person name="Ray D.A."/>
            <person name="Sullivan K.A.M."/>
            <person name="Roscito J.G."/>
            <person name="Kirilenko B.M."/>
            <person name="Davalos L.M."/>
            <person name="Corthals A.P."/>
            <person name="Power M.L."/>
            <person name="Jones G."/>
            <person name="Ransome R.D."/>
            <person name="Dechmann D.K.N."/>
            <person name="Locatelli A.G."/>
            <person name="Puechmaille S.J."/>
            <person name="Fedrigo O."/>
            <person name="Jarvis E.D."/>
            <person name="Hiller M."/>
            <person name="Vernes S.C."/>
            <person name="Myers E.W."/>
            <person name="Teeling E.C."/>
        </authorList>
    </citation>
    <scope>NUCLEOTIDE SEQUENCE [LARGE SCALE GENOMIC DNA]</scope>
    <source>
        <strain evidence="2">Bat1K_MPI-CBG_1</strain>
    </source>
</reference>
<feature type="region of interest" description="Disordered" evidence="1">
    <location>
        <begin position="1"/>
        <end position="97"/>
    </location>
</feature>
<organism evidence="2 3">
    <name type="scientific">Phyllostomus discolor</name>
    <name type="common">pale spear-nosed bat</name>
    <dbReference type="NCBI Taxonomy" id="89673"/>
    <lineage>
        <taxon>Eukaryota</taxon>
        <taxon>Metazoa</taxon>
        <taxon>Chordata</taxon>
        <taxon>Craniata</taxon>
        <taxon>Vertebrata</taxon>
        <taxon>Euteleostomi</taxon>
        <taxon>Mammalia</taxon>
        <taxon>Eutheria</taxon>
        <taxon>Laurasiatheria</taxon>
        <taxon>Chiroptera</taxon>
        <taxon>Yangochiroptera</taxon>
        <taxon>Phyllostomidae</taxon>
        <taxon>Phyllostominae</taxon>
        <taxon>Phyllostomus</taxon>
    </lineage>
</organism>
<sequence length="125" mass="13703">MSVRPSVRQPGRAERRRGPRPGISGRRQAEDCCWKPSPSFPASPQAGRPPPRPAAGEQAPPLPPLPSPPHSECLLPPAEVQGQQHPSTRLRCPPHPPISSALPLLRRVSRRPRSCPSFPRSFLIM</sequence>
<gene>
    <name evidence="2" type="ORF">HJG60_009417</name>
</gene>
<accession>A0A833YLA3</accession>
<feature type="compositionally biased region" description="Pro residues" evidence="1">
    <location>
        <begin position="60"/>
        <end position="69"/>
    </location>
</feature>
<dbReference type="AlphaFoldDB" id="A0A833YLA3"/>
<protein>
    <submittedName>
        <fullName evidence="2">Uncharacterized protein</fullName>
    </submittedName>
</protein>